<keyword evidence="4" id="KW-0732">Signal</keyword>
<evidence type="ECO:0000256" key="4">
    <source>
        <dbReference type="SAM" id="SignalP"/>
    </source>
</evidence>
<feature type="domain" description="Anaphase-promoting complex subunit 4-like WD40" evidence="5">
    <location>
        <begin position="340"/>
        <end position="415"/>
    </location>
</feature>
<dbReference type="PANTHER" id="PTHR19879:SF9">
    <property type="entry name" value="TRANSCRIPTION INITIATION FACTOR TFIID SUBUNIT 5"/>
    <property type="match status" value="1"/>
</dbReference>
<dbReference type="Proteomes" id="UP000273611">
    <property type="component" value="Unassembled WGS sequence"/>
</dbReference>
<dbReference type="Pfam" id="PF12894">
    <property type="entry name" value="ANAPC4_WD40"/>
    <property type="match status" value="1"/>
</dbReference>
<dbReference type="PROSITE" id="PS50082">
    <property type="entry name" value="WD_REPEATS_2"/>
    <property type="match status" value="2"/>
</dbReference>
<name>A0A432NC13_9HYPH</name>
<dbReference type="PANTHER" id="PTHR19879">
    <property type="entry name" value="TRANSCRIPTION INITIATION FACTOR TFIID"/>
    <property type="match status" value="1"/>
</dbReference>
<keyword evidence="1 3" id="KW-0853">WD repeat</keyword>
<dbReference type="RefSeq" id="WP_127431498.1">
    <property type="nucleotide sequence ID" value="NZ_BMFI01000017.1"/>
</dbReference>
<keyword evidence="2" id="KW-0677">Repeat</keyword>
<dbReference type="InterPro" id="IPR009003">
    <property type="entry name" value="Peptidase_S1_PA"/>
</dbReference>
<protein>
    <recommendedName>
        <fullName evidence="5">Anaphase-promoting complex subunit 4-like WD40 domain-containing protein</fullName>
    </recommendedName>
</protein>
<dbReference type="SMART" id="SM00320">
    <property type="entry name" value="WD40"/>
    <property type="match status" value="6"/>
</dbReference>
<evidence type="ECO:0000259" key="5">
    <source>
        <dbReference type="Pfam" id="PF12894"/>
    </source>
</evidence>
<accession>A0A432NC13</accession>
<sequence>MVLRDRQAIIVFLTLLLAPVSALAQALPITVIEQIQKSTVRIIAVNSNNLSPRRIASGFTWQRASEVITSFHVVAGADNILVEFGGAGSGAGSENSGIVVRNARIRSVDVDGDLALLEVDSPPDWVAWFDRTVTPSPGEPMWLAGFPEATSGLRSVRLWLSDIAPATLKPGLNQSARDELETLGFPSVDLPVLHVQGPLLHGDSGSPIFDVTGALVAVGNGGLKNGTVQLGWGIPGERVLSLRNRRQTFPIDKVAVATISTHFFSVLGDVGQTSRNIRTPTGATLRSMVAPANALPLALSSDGTRGLVSYSGRLFVVNAAAEEIVLYPQFYPGIGGTALYSADEKLLAGGTTDGKVIIWDAVSGRIRRTLATELQDAITSIAFSHNGEHIAAGTEDGVVYLWNITRGKMVGRLPHESIRNNVLTLAFSPNDQKLAAGYWAGAIRVWSTNNFDRFDVLTSLTNIGSVAGLDFSPDGGLLAADYSANPDVLSVWNTSTWEMLSTTELHGSAGPVVFSSNGKTVAVGPGGGNDSAVSLIDISDGSLETIATSADFDGSKFIKFASPTELSWATDKDGFVRWDVKSWTKIGGQKATGYTVQWGAFTDYATIAAWIDTSAGTITIFDLEKGRIASVLGGIEEYDKLEDISPDGLWLAVAKIGGDTHILDAKNGNLEFVIPPAGLVADVRFSPNSRSVAVGTGAYSIDIWNVPEGTRKREIPGGDDLPIAWGLAFSPDGQTLAASVERSLHDGADRAAVRTWVTDTGAPVFELPLQAWNAGRVSYSWDGNLLATAEAHEKRVKVWNLREVGSFVTIITRFKWPEFAFSPKGDAIAVADGSLIDLWDPLQGVFKARISPNIGEIQKLAYSPDGSRIRVFGAFGLSIIDANTGSAFIHMRITSPESWIALNDKGDLLGSREALSQVQLVDAAEQVIIVDDDYTRRHLNSTDPDLFFEHR</sequence>
<evidence type="ECO:0000256" key="3">
    <source>
        <dbReference type="PROSITE-ProRule" id="PRU00221"/>
    </source>
</evidence>
<evidence type="ECO:0000256" key="1">
    <source>
        <dbReference type="ARBA" id="ARBA00022574"/>
    </source>
</evidence>
<dbReference type="InterPro" id="IPR024977">
    <property type="entry name" value="Apc4-like_WD40_dom"/>
</dbReference>
<feature type="repeat" description="WD" evidence="3">
    <location>
        <begin position="371"/>
        <end position="412"/>
    </location>
</feature>
<gene>
    <name evidence="6" type="ORF">EEQ99_28905</name>
</gene>
<evidence type="ECO:0000313" key="6">
    <source>
        <dbReference type="EMBL" id="RUL97099.1"/>
    </source>
</evidence>
<proteinExistence type="predicted"/>
<comment type="caution">
    <text evidence="6">The sequence shown here is derived from an EMBL/GenBank/DDBJ whole genome shotgun (WGS) entry which is preliminary data.</text>
</comment>
<dbReference type="InterPro" id="IPR001680">
    <property type="entry name" value="WD40_rpt"/>
</dbReference>
<dbReference type="InterPro" id="IPR019775">
    <property type="entry name" value="WD40_repeat_CS"/>
</dbReference>
<dbReference type="InterPro" id="IPR036322">
    <property type="entry name" value="WD40_repeat_dom_sf"/>
</dbReference>
<dbReference type="Gene3D" id="2.40.10.120">
    <property type="match status" value="1"/>
</dbReference>
<dbReference type="PROSITE" id="PS00678">
    <property type="entry name" value="WD_REPEATS_1"/>
    <property type="match status" value="1"/>
</dbReference>
<dbReference type="SUPFAM" id="SSF50978">
    <property type="entry name" value="WD40 repeat-like"/>
    <property type="match status" value="2"/>
</dbReference>
<reference evidence="6 7" key="1">
    <citation type="journal article" date="2015" name="Int. J. Syst. Evol. Microbiol.">
        <title>Rhizobium anhuiense sp. nov., isolated from effective nodules of Vicia faba and Pisum sativum.</title>
        <authorList>
            <person name="Zhang Y.J."/>
            <person name="Zheng W.T."/>
            <person name="Everall I."/>
            <person name="Young J.P."/>
            <person name="Zhang X.X."/>
            <person name="Tian C.F."/>
            <person name="Sui X.H."/>
            <person name="Wang E.T."/>
            <person name="Chen W.X."/>
        </authorList>
    </citation>
    <scope>NUCLEOTIDE SEQUENCE [LARGE SCALE GENOMIC DNA]</scope>
    <source>
        <strain evidence="6 7">CCBAU 23252</strain>
    </source>
</reference>
<dbReference type="AlphaFoldDB" id="A0A432NC13"/>
<dbReference type="InterPro" id="IPR015943">
    <property type="entry name" value="WD40/YVTN_repeat-like_dom_sf"/>
</dbReference>
<dbReference type="PROSITE" id="PS50294">
    <property type="entry name" value="WD_REPEATS_REGION"/>
    <property type="match status" value="1"/>
</dbReference>
<dbReference type="Gene3D" id="2.130.10.10">
    <property type="entry name" value="YVTN repeat-like/Quinoprotein amine dehydrogenase"/>
    <property type="match status" value="3"/>
</dbReference>
<dbReference type="SUPFAM" id="SSF50494">
    <property type="entry name" value="Trypsin-like serine proteases"/>
    <property type="match status" value="1"/>
</dbReference>
<feature type="signal peptide" evidence="4">
    <location>
        <begin position="1"/>
        <end position="24"/>
    </location>
</feature>
<evidence type="ECO:0000256" key="2">
    <source>
        <dbReference type="ARBA" id="ARBA00022737"/>
    </source>
</evidence>
<organism evidence="6 7">
    <name type="scientific">Rhizobium anhuiense</name>
    <dbReference type="NCBI Taxonomy" id="1184720"/>
    <lineage>
        <taxon>Bacteria</taxon>
        <taxon>Pseudomonadati</taxon>
        <taxon>Pseudomonadota</taxon>
        <taxon>Alphaproteobacteria</taxon>
        <taxon>Hyphomicrobiales</taxon>
        <taxon>Rhizobiaceae</taxon>
        <taxon>Rhizobium/Agrobacterium group</taxon>
        <taxon>Rhizobium</taxon>
    </lineage>
</organism>
<evidence type="ECO:0000313" key="7">
    <source>
        <dbReference type="Proteomes" id="UP000273611"/>
    </source>
</evidence>
<dbReference type="Pfam" id="PF13365">
    <property type="entry name" value="Trypsin_2"/>
    <property type="match status" value="1"/>
</dbReference>
<dbReference type="Pfam" id="PF00400">
    <property type="entry name" value="WD40"/>
    <property type="match status" value="1"/>
</dbReference>
<dbReference type="EMBL" id="RIBW01000018">
    <property type="protein sequence ID" value="RUL97099.1"/>
    <property type="molecule type" value="Genomic_DNA"/>
</dbReference>
<feature type="chain" id="PRO_5019156957" description="Anaphase-promoting complex subunit 4-like WD40 domain-containing protein" evidence="4">
    <location>
        <begin position="25"/>
        <end position="951"/>
    </location>
</feature>
<dbReference type="SUPFAM" id="SSF101908">
    <property type="entry name" value="Putative isomerase YbhE"/>
    <property type="match status" value="1"/>
</dbReference>
<feature type="repeat" description="WD" evidence="3">
    <location>
        <begin position="340"/>
        <end position="369"/>
    </location>
</feature>